<dbReference type="Pfam" id="PF13578">
    <property type="entry name" value="Methyltransf_24"/>
    <property type="match status" value="1"/>
</dbReference>
<gene>
    <name evidence="1" type="ORF">EVA92_03810</name>
</gene>
<comment type="caution">
    <text evidence="1">The sequence shown here is derived from an EMBL/GenBank/DDBJ whole genome shotgun (WGS) entry which is preliminary data.</text>
</comment>
<dbReference type="PANTHER" id="PTHR37909:SF1">
    <property type="entry name" value="S-ADENOSYL-L-METHIONINE-DEPENDENT METHYLTRANSFERASES SUPERFAMILY PROTEIN"/>
    <property type="match status" value="1"/>
</dbReference>
<dbReference type="GO" id="GO:0032259">
    <property type="term" value="P:methylation"/>
    <property type="evidence" value="ECO:0007669"/>
    <property type="project" value="UniProtKB-KW"/>
</dbReference>
<name>A0A520MXT9_9GAMM</name>
<keyword evidence="1" id="KW-0808">Transferase</keyword>
<dbReference type="SUPFAM" id="SSF53335">
    <property type="entry name" value="S-adenosyl-L-methionine-dependent methyltransferases"/>
    <property type="match status" value="1"/>
</dbReference>
<evidence type="ECO:0000313" key="2">
    <source>
        <dbReference type="Proteomes" id="UP000315825"/>
    </source>
</evidence>
<dbReference type="GO" id="GO:0008168">
    <property type="term" value="F:methyltransferase activity"/>
    <property type="evidence" value="ECO:0007669"/>
    <property type="project" value="UniProtKB-KW"/>
</dbReference>
<sequence length="200" mass="22498">MSRKNYQHVKGFLDIEEGNFLFQLVKEYSKDGVIVEIGSYCGKSACYLAAAAKEVSATFISIDHHKGSEEHQLGELYHDSEEYDHVLGRINTFPSFIKNLTDNDLDDFVIPLVTSSKTASKILKDDISLLFIDGSHTFESAEDDFNFWNKKIKKGGIMAIHDIYDSIEEGGQAPKAIMEKALKKGFKLVKREKSLVALIK</sequence>
<dbReference type="Gene3D" id="3.40.50.150">
    <property type="entry name" value="Vaccinia Virus protein VP39"/>
    <property type="match status" value="1"/>
</dbReference>
<accession>A0A520MXT9</accession>
<dbReference type="Proteomes" id="UP000315825">
    <property type="component" value="Unassembled WGS sequence"/>
</dbReference>
<proteinExistence type="predicted"/>
<dbReference type="AlphaFoldDB" id="A0A520MXT9"/>
<dbReference type="PANTHER" id="PTHR37909">
    <property type="entry name" value="S-ADENOSYL-L-METHIONINE-DEPENDENT METHYLTRANSFERASES SUPERFAMILY PROTEIN"/>
    <property type="match status" value="1"/>
</dbReference>
<organism evidence="1 2">
    <name type="scientific">SAR86 cluster bacterium</name>
    <dbReference type="NCBI Taxonomy" id="2030880"/>
    <lineage>
        <taxon>Bacteria</taxon>
        <taxon>Pseudomonadati</taxon>
        <taxon>Pseudomonadota</taxon>
        <taxon>Gammaproteobacteria</taxon>
        <taxon>SAR86 cluster</taxon>
    </lineage>
</organism>
<reference evidence="1 2" key="1">
    <citation type="submission" date="2019-02" db="EMBL/GenBank/DDBJ databases">
        <title>Prokaryotic population dynamics and viral predation in marine succession experiment using metagenomics: the confinement effect.</title>
        <authorList>
            <person name="Haro-Moreno J.M."/>
            <person name="Rodriguez-Valera F."/>
            <person name="Lopez-Perez M."/>
        </authorList>
    </citation>
    <scope>NUCLEOTIDE SEQUENCE [LARGE SCALE GENOMIC DNA]</scope>
    <source>
        <strain evidence="1">MED-G159</strain>
    </source>
</reference>
<dbReference type="InterPro" id="IPR029063">
    <property type="entry name" value="SAM-dependent_MTases_sf"/>
</dbReference>
<evidence type="ECO:0000313" key="1">
    <source>
        <dbReference type="EMBL" id="RZO25999.1"/>
    </source>
</evidence>
<protein>
    <submittedName>
        <fullName evidence="1">Class I SAM-dependent methyltransferase</fullName>
    </submittedName>
</protein>
<dbReference type="EMBL" id="SHBE01000007">
    <property type="protein sequence ID" value="RZO25999.1"/>
    <property type="molecule type" value="Genomic_DNA"/>
</dbReference>
<keyword evidence="1" id="KW-0489">Methyltransferase</keyword>